<keyword evidence="2" id="KW-1185">Reference proteome</keyword>
<dbReference type="Proteomes" id="UP001501490">
    <property type="component" value="Unassembled WGS sequence"/>
</dbReference>
<organism evidence="1 2">
    <name type="scientific">Microlunatus ginsengisoli</name>
    <dbReference type="NCBI Taxonomy" id="363863"/>
    <lineage>
        <taxon>Bacteria</taxon>
        <taxon>Bacillati</taxon>
        <taxon>Actinomycetota</taxon>
        <taxon>Actinomycetes</taxon>
        <taxon>Propionibacteriales</taxon>
        <taxon>Propionibacteriaceae</taxon>
        <taxon>Microlunatus</taxon>
    </lineage>
</organism>
<name>A0ABP7ALI8_9ACTN</name>
<dbReference type="EMBL" id="BAABAB010000036">
    <property type="protein sequence ID" value="GAA3634838.1"/>
    <property type="molecule type" value="Genomic_DNA"/>
</dbReference>
<protein>
    <submittedName>
        <fullName evidence="1">Uncharacterized protein</fullName>
    </submittedName>
</protein>
<evidence type="ECO:0000313" key="1">
    <source>
        <dbReference type="EMBL" id="GAA3634838.1"/>
    </source>
</evidence>
<gene>
    <name evidence="1" type="ORF">GCM10022236_41790</name>
</gene>
<evidence type="ECO:0000313" key="2">
    <source>
        <dbReference type="Proteomes" id="UP001501490"/>
    </source>
</evidence>
<comment type="caution">
    <text evidence="1">The sequence shown here is derived from an EMBL/GenBank/DDBJ whole genome shotgun (WGS) entry which is preliminary data.</text>
</comment>
<accession>A0ABP7ALI8</accession>
<reference evidence="2" key="1">
    <citation type="journal article" date="2019" name="Int. J. Syst. Evol. Microbiol.">
        <title>The Global Catalogue of Microorganisms (GCM) 10K type strain sequencing project: providing services to taxonomists for standard genome sequencing and annotation.</title>
        <authorList>
            <consortium name="The Broad Institute Genomics Platform"/>
            <consortium name="The Broad Institute Genome Sequencing Center for Infectious Disease"/>
            <person name="Wu L."/>
            <person name="Ma J."/>
        </authorList>
    </citation>
    <scope>NUCLEOTIDE SEQUENCE [LARGE SCALE GENOMIC DNA]</scope>
    <source>
        <strain evidence="2">JCM 16929</strain>
    </source>
</reference>
<proteinExistence type="predicted"/>
<sequence length="139" mass="14838">MSEDECIHGMTRAWCSVCRSPDTGPPQGAAPVPYGGRSRQLLMNELCDLLDVPRYQPVPGSNPSRVFSAAAVRADVASGSMSGVGEAIATKAGLVWGPECVNRRRHQPGTVVSREGVGMIVQALNILAMRAAHGSRRRR</sequence>